<accession>A0AAU8JFM6</accession>
<feature type="domain" description="Protein SirB1 N-terminal" evidence="2">
    <location>
        <begin position="44"/>
        <end position="193"/>
    </location>
</feature>
<dbReference type="InterPro" id="IPR032698">
    <property type="entry name" value="SirB1_N"/>
</dbReference>
<dbReference type="PANTHER" id="PTHR31350:SF21">
    <property type="entry name" value="F-BOX ONLY PROTEIN 21"/>
    <property type="match status" value="1"/>
</dbReference>
<dbReference type="SUPFAM" id="SSF48452">
    <property type="entry name" value="TPR-like"/>
    <property type="match status" value="1"/>
</dbReference>
<protein>
    <submittedName>
        <fullName evidence="3">Tetratricopeptide repeat protein</fullName>
    </submittedName>
</protein>
<dbReference type="Pfam" id="PF13369">
    <property type="entry name" value="Transglut_core2"/>
    <property type="match status" value="1"/>
</dbReference>
<name>A0AAU8JFM6_9CYAN</name>
<gene>
    <name evidence="3" type="ORF">ABWT76_000876</name>
</gene>
<dbReference type="RefSeq" id="WP_190880666.1">
    <property type="nucleotide sequence ID" value="NZ_CP159837.1"/>
</dbReference>
<dbReference type="Gene3D" id="1.25.40.10">
    <property type="entry name" value="Tetratricopeptide repeat domain"/>
    <property type="match status" value="1"/>
</dbReference>
<evidence type="ECO:0000256" key="1">
    <source>
        <dbReference type="ARBA" id="ARBA00007100"/>
    </source>
</evidence>
<dbReference type="Pfam" id="PF13371">
    <property type="entry name" value="TPR_9"/>
    <property type="match status" value="1"/>
</dbReference>
<proteinExistence type="inferred from homology"/>
<evidence type="ECO:0000313" key="3">
    <source>
        <dbReference type="EMBL" id="XCM38052.1"/>
    </source>
</evidence>
<reference evidence="3" key="1">
    <citation type="submission" date="2024-07" db="EMBL/GenBank/DDBJ databases">
        <authorList>
            <person name="Kim Y.J."/>
            <person name="Jeong J.Y."/>
        </authorList>
    </citation>
    <scope>NUCLEOTIDE SEQUENCE</scope>
    <source>
        <strain evidence="3">GIHE-MW2</strain>
    </source>
</reference>
<comment type="similarity">
    <text evidence="1">Belongs to the UPF0162 family.</text>
</comment>
<dbReference type="EMBL" id="CP159837">
    <property type="protein sequence ID" value="XCM38052.1"/>
    <property type="molecule type" value="Genomic_DNA"/>
</dbReference>
<dbReference type="InterPro" id="IPR011990">
    <property type="entry name" value="TPR-like_helical_dom_sf"/>
</dbReference>
<sequence length="271" mass="31494">MEFSAARQLFYQEIQQPDEQINLAKAALYIAQEEYPDLDVEQSLETFDVMAEEVRQQLPPERYPLRIIKTINQYLFDDLGFRGNTDDYYDPRNSFLSDVIVRRTGIPITLSLVYLEVARRIDFPMVGIGMPGHFIIRPDFADAGIFVDAFNRGEILFAEDWQPRLSQLYGQPVQLRPEFFAPVTSRQFLARMLMNLKMIYLQQMQAKKCLGVIDRILLLFPDAPDQLRDRGLLYYQSDRWSEARQDLESYLAIVPDAADAAIVRQLLDHIS</sequence>
<dbReference type="PANTHER" id="PTHR31350">
    <property type="entry name" value="SI:DKEY-261L7.2"/>
    <property type="match status" value="1"/>
</dbReference>
<dbReference type="AlphaFoldDB" id="A0AAU8JFM6"/>
<organism evidence="3">
    <name type="scientific">Planktothricoides raciborskii GIHE-MW2</name>
    <dbReference type="NCBI Taxonomy" id="2792601"/>
    <lineage>
        <taxon>Bacteria</taxon>
        <taxon>Bacillati</taxon>
        <taxon>Cyanobacteriota</taxon>
        <taxon>Cyanophyceae</taxon>
        <taxon>Oscillatoriophycideae</taxon>
        <taxon>Oscillatoriales</taxon>
        <taxon>Oscillatoriaceae</taxon>
        <taxon>Planktothricoides</taxon>
    </lineage>
</organism>
<evidence type="ECO:0000259" key="2">
    <source>
        <dbReference type="Pfam" id="PF13369"/>
    </source>
</evidence>